<dbReference type="InterPro" id="IPR004733">
    <property type="entry name" value="PurM_cligase"/>
</dbReference>
<evidence type="ECO:0000259" key="16">
    <source>
        <dbReference type="Pfam" id="PF00586"/>
    </source>
</evidence>
<evidence type="ECO:0000256" key="5">
    <source>
        <dbReference type="ARBA" id="ARBA00020367"/>
    </source>
</evidence>
<dbReference type="EC" id="6.3.3.1" evidence="4 15"/>
<evidence type="ECO:0000256" key="14">
    <source>
        <dbReference type="ARBA" id="ARBA00049057"/>
    </source>
</evidence>
<dbReference type="FunFam" id="3.30.1330.10:FF:000020">
    <property type="entry name" value="Phosphoribosylformylglycinamidine cyclo-ligase"/>
    <property type="match status" value="1"/>
</dbReference>
<dbReference type="Gene3D" id="3.90.650.10">
    <property type="entry name" value="PurM-like C-terminal domain"/>
    <property type="match status" value="1"/>
</dbReference>
<comment type="catalytic activity">
    <reaction evidence="14 15">
        <text>2-formamido-N(1)-(5-O-phospho-beta-D-ribosyl)acetamidine + ATP = 5-amino-1-(5-phospho-beta-D-ribosyl)imidazole + ADP + phosphate + H(+)</text>
        <dbReference type="Rhea" id="RHEA:23032"/>
        <dbReference type="ChEBI" id="CHEBI:15378"/>
        <dbReference type="ChEBI" id="CHEBI:30616"/>
        <dbReference type="ChEBI" id="CHEBI:43474"/>
        <dbReference type="ChEBI" id="CHEBI:137981"/>
        <dbReference type="ChEBI" id="CHEBI:147287"/>
        <dbReference type="ChEBI" id="CHEBI:456216"/>
        <dbReference type="EC" id="6.3.3.1"/>
    </reaction>
</comment>
<gene>
    <name evidence="15" type="primary">purM</name>
    <name evidence="18" type="ORF">ENG47_03900</name>
</gene>
<proteinExistence type="inferred from homology"/>
<comment type="subcellular location">
    <subcellularLocation>
        <location evidence="1 15">Cytoplasm</location>
    </subcellularLocation>
</comment>
<reference evidence="18" key="1">
    <citation type="journal article" date="2020" name="mSystems">
        <title>Genome- and Community-Level Interaction Insights into Carbon Utilization and Element Cycling Functions of Hydrothermarchaeota in Hydrothermal Sediment.</title>
        <authorList>
            <person name="Zhou Z."/>
            <person name="Liu Y."/>
            <person name="Xu W."/>
            <person name="Pan J."/>
            <person name="Luo Z.H."/>
            <person name="Li M."/>
        </authorList>
    </citation>
    <scope>NUCLEOTIDE SEQUENCE [LARGE SCALE GENOMIC DNA]</scope>
    <source>
        <strain evidence="18">HyVt-219</strain>
    </source>
</reference>
<dbReference type="Pfam" id="PF02769">
    <property type="entry name" value="AIRS_C"/>
    <property type="match status" value="1"/>
</dbReference>
<dbReference type="Pfam" id="PF00586">
    <property type="entry name" value="AIRS"/>
    <property type="match status" value="1"/>
</dbReference>
<dbReference type="InterPro" id="IPR010918">
    <property type="entry name" value="PurM-like_C_dom"/>
</dbReference>
<dbReference type="CDD" id="cd02196">
    <property type="entry name" value="PurM"/>
    <property type="match status" value="1"/>
</dbReference>
<evidence type="ECO:0000256" key="3">
    <source>
        <dbReference type="ARBA" id="ARBA00010280"/>
    </source>
</evidence>
<evidence type="ECO:0000256" key="8">
    <source>
        <dbReference type="ARBA" id="ARBA00022741"/>
    </source>
</evidence>
<protein>
    <recommendedName>
        <fullName evidence="5 15">Phosphoribosylformylglycinamidine cyclo-ligase</fullName>
        <ecNumber evidence="4 15">6.3.3.1</ecNumber>
    </recommendedName>
    <alternativeName>
        <fullName evidence="12 15">AIR synthase</fullName>
    </alternativeName>
    <alternativeName>
        <fullName evidence="13 15">AIRS</fullName>
    </alternativeName>
    <alternativeName>
        <fullName evidence="11 15">Phosphoribosyl-aminoimidazole synthetase</fullName>
    </alternativeName>
</protein>
<keyword evidence="6 15" id="KW-0963">Cytoplasm</keyword>
<keyword evidence="8 15" id="KW-0547">Nucleotide-binding</keyword>
<evidence type="ECO:0000256" key="13">
    <source>
        <dbReference type="ARBA" id="ARBA00033093"/>
    </source>
</evidence>
<dbReference type="PANTHER" id="PTHR10520">
    <property type="entry name" value="TRIFUNCTIONAL PURINE BIOSYNTHETIC PROTEIN ADENOSINE-3-RELATED"/>
    <property type="match status" value="1"/>
</dbReference>
<name>A0A7V0MZD0_UNCAE</name>
<evidence type="ECO:0000256" key="7">
    <source>
        <dbReference type="ARBA" id="ARBA00022598"/>
    </source>
</evidence>
<dbReference type="AlphaFoldDB" id="A0A7V0MZD0"/>
<evidence type="ECO:0000259" key="17">
    <source>
        <dbReference type="Pfam" id="PF02769"/>
    </source>
</evidence>
<dbReference type="GO" id="GO:0006189">
    <property type="term" value="P:'de novo' IMP biosynthetic process"/>
    <property type="evidence" value="ECO:0007669"/>
    <property type="project" value="UniProtKB-UniRule"/>
</dbReference>
<dbReference type="GO" id="GO:0004641">
    <property type="term" value="F:phosphoribosylformylglycinamidine cyclo-ligase activity"/>
    <property type="evidence" value="ECO:0007669"/>
    <property type="project" value="UniProtKB-UniRule"/>
</dbReference>
<evidence type="ECO:0000256" key="12">
    <source>
        <dbReference type="ARBA" id="ARBA00032931"/>
    </source>
</evidence>
<dbReference type="Gene3D" id="3.30.1330.10">
    <property type="entry name" value="PurM-like, N-terminal domain"/>
    <property type="match status" value="1"/>
</dbReference>
<dbReference type="EMBL" id="DRBC01000234">
    <property type="protein sequence ID" value="HDN84884.1"/>
    <property type="molecule type" value="Genomic_DNA"/>
</dbReference>
<evidence type="ECO:0000256" key="6">
    <source>
        <dbReference type="ARBA" id="ARBA00022490"/>
    </source>
</evidence>
<comment type="similarity">
    <text evidence="3 15">Belongs to the AIR synthase family.</text>
</comment>
<dbReference type="InterPro" id="IPR016188">
    <property type="entry name" value="PurM-like_N"/>
</dbReference>
<sequence>MQKEKGITYARAGVDSDKEQIALRNVLQWTKKTFNFRKEKGSVKIPEGYFANVIDIGGGRGVAISTDGVGTKILVAQLMGKYDTVGIDCVAMNVNDVLCVGAEPLSMVDYIAVSKPDAQLLYQIGKGLYEGARIARINISGGEIAQVKEMIKGARKDCEFDLVGTAIGLIDLDRIITGQNIEDKDIVVGFASSGIHSNGLTLARKVLFEKAKFSVDTYIPELGKMLGHELLEPTLIYVRPVVEMLEKRINIKALIHITGDGLLNLIRVSSPVSFILDNLPSPQPIFKLIQKTGDISDEEMFTVFNMGIGFCLVIAEESIDDIQDITSRYNIKVYRIGYIRKDGKREVIIPGKKLIGKDGRFIRY</sequence>
<keyword evidence="10 15" id="KW-0067">ATP-binding</keyword>
<evidence type="ECO:0000256" key="10">
    <source>
        <dbReference type="ARBA" id="ARBA00022840"/>
    </source>
</evidence>
<dbReference type="GO" id="GO:0005829">
    <property type="term" value="C:cytosol"/>
    <property type="evidence" value="ECO:0007669"/>
    <property type="project" value="TreeGrafter"/>
</dbReference>
<evidence type="ECO:0000256" key="9">
    <source>
        <dbReference type="ARBA" id="ARBA00022755"/>
    </source>
</evidence>
<evidence type="ECO:0000256" key="4">
    <source>
        <dbReference type="ARBA" id="ARBA00013047"/>
    </source>
</evidence>
<feature type="domain" description="PurM-like C-terminal" evidence="17">
    <location>
        <begin position="185"/>
        <end position="348"/>
    </location>
</feature>
<evidence type="ECO:0000256" key="1">
    <source>
        <dbReference type="ARBA" id="ARBA00004496"/>
    </source>
</evidence>
<dbReference type="Proteomes" id="UP000885660">
    <property type="component" value="Unassembled WGS sequence"/>
</dbReference>
<dbReference type="GO" id="GO:0046084">
    <property type="term" value="P:adenine biosynthetic process"/>
    <property type="evidence" value="ECO:0007669"/>
    <property type="project" value="TreeGrafter"/>
</dbReference>
<dbReference type="GO" id="GO:0004637">
    <property type="term" value="F:phosphoribosylamine-glycine ligase activity"/>
    <property type="evidence" value="ECO:0007669"/>
    <property type="project" value="TreeGrafter"/>
</dbReference>
<keyword evidence="9 15" id="KW-0658">Purine biosynthesis</keyword>
<dbReference type="NCBIfam" id="TIGR00878">
    <property type="entry name" value="purM"/>
    <property type="match status" value="1"/>
</dbReference>
<organism evidence="18">
    <name type="scientific">Aerophobetes bacterium</name>
    <dbReference type="NCBI Taxonomy" id="2030807"/>
    <lineage>
        <taxon>Bacteria</taxon>
        <taxon>Candidatus Aerophobota</taxon>
    </lineage>
</organism>
<dbReference type="InterPro" id="IPR036676">
    <property type="entry name" value="PurM-like_C_sf"/>
</dbReference>
<evidence type="ECO:0000313" key="18">
    <source>
        <dbReference type="EMBL" id="HDN84884.1"/>
    </source>
</evidence>
<dbReference type="PANTHER" id="PTHR10520:SF12">
    <property type="entry name" value="TRIFUNCTIONAL PURINE BIOSYNTHETIC PROTEIN ADENOSINE-3"/>
    <property type="match status" value="1"/>
</dbReference>
<dbReference type="UniPathway" id="UPA00074">
    <property type="reaction ID" value="UER00129"/>
</dbReference>
<comment type="pathway">
    <text evidence="2 15">Purine metabolism; IMP biosynthesis via de novo pathway; 5-amino-1-(5-phospho-D-ribosyl)imidazole from N(2)-formyl-N(1)-(5-phospho-D-ribosyl)glycinamide: step 2/2.</text>
</comment>
<evidence type="ECO:0000256" key="2">
    <source>
        <dbReference type="ARBA" id="ARBA00004686"/>
    </source>
</evidence>
<dbReference type="FunFam" id="3.90.650.10:FF:000011">
    <property type="entry name" value="Phosphoribosylformylglycinamidine cyclo-ligase"/>
    <property type="match status" value="1"/>
</dbReference>
<dbReference type="SUPFAM" id="SSF56042">
    <property type="entry name" value="PurM C-terminal domain-like"/>
    <property type="match status" value="1"/>
</dbReference>
<evidence type="ECO:0000256" key="15">
    <source>
        <dbReference type="HAMAP-Rule" id="MF_00741"/>
    </source>
</evidence>
<evidence type="ECO:0000256" key="11">
    <source>
        <dbReference type="ARBA" id="ARBA00031908"/>
    </source>
</evidence>
<keyword evidence="7 15" id="KW-0436">Ligase</keyword>
<dbReference type="HAMAP" id="MF_00741">
    <property type="entry name" value="AIRS"/>
    <property type="match status" value="1"/>
</dbReference>
<accession>A0A7V0MZD0</accession>
<dbReference type="InterPro" id="IPR036921">
    <property type="entry name" value="PurM-like_N_sf"/>
</dbReference>
<dbReference type="SUPFAM" id="SSF55326">
    <property type="entry name" value="PurM N-terminal domain-like"/>
    <property type="match status" value="1"/>
</dbReference>
<feature type="domain" description="PurM-like N-terminal" evidence="16">
    <location>
        <begin position="51"/>
        <end position="170"/>
    </location>
</feature>
<dbReference type="GO" id="GO:0005524">
    <property type="term" value="F:ATP binding"/>
    <property type="evidence" value="ECO:0007669"/>
    <property type="project" value="UniProtKB-KW"/>
</dbReference>
<comment type="caution">
    <text evidence="18">The sequence shown here is derived from an EMBL/GenBank/DDBJ whole genome shotgun (WGS) entry which is preliminary data.</text>
</comment>